<reference evidence="2" key="1">
    <citation type="submission" date="2022-11" db="UniProtKB">
        <authorList>
            <consortium name="WormBaseParasite"/>
        </authorList>
    </citation>
    <scope>IDENTIFICATION</scope>
</reference>
<dbReference type="WBParaSite" id="nRc.2.0.1.t35031-RA">
    <property type="protein sequence ID" value="nRc.2.0.1.t35031-RA"/>
    <property type="gene ID" value="nRc.2.0.1.g35031"/>
</dbReference>
<dbReference type="Proteomes" id="UP000887565">
    <property type="component" value="Unplaced"/>
</dbReference>
<organism evidence="1 2">
    <name type="scientific">Romanomermis culicivorax</name>
    <name type="common">Nematode worm</name>
    <dbReference type="NCBI Taxonomy" id="13658"/>
    <lineage>
        <taxon>Eukaryota</taxon>
        <taxon>Metazoa</taxon>
        <taxon>Ecdysozoa</taxon>
        <taxon>Nematoda</taxon>
        <taxon>Enoplea</taxon>
        <taxon>Dorylaimia</taxon>
        <taxon>Mermithida</taxon>
        <taxon>Mermithoidea</taxon>
        <taxon>Mermithidae</taxon>
        <taxon>Romanomermis</taxon>
    </lineage>
</organism>
<keyword evidence="1" id="KW-1185">Reference proteome</keyword>
<sequence>MNEGPFGVHQVEFVVQTSPSFADCRRIAQHTDGSLEFGQIATRHDGRRLVVDAYLKKNIRQTSLKYTLSTSCSTEKFPHLKSSRTPVDELYSSFRFHLSYSAVDVFGHDVAPV</sequence>
<name>A0A915K8L3_ROMCU</name>
<evidence type="ECO:0000313" key="2">
    <source>
        <dbReference type="WBParaSite" id="nRc.2.0.1.t35031-RA"/>
    </source>
</evidence>
<accession>A0A915K8L3</accession>
<evidence type="ECO:0000313" key="1">
    <source>
        <dbReference type="Proteomes" id="UP000887565"/>
    </source>
</evidence>
<dbReference type="AlphaFoldDB" id="A0A915K8L3"/>
<protein>
    <submittedName>
        <fullName evidence="2">Uncharacterized protein</fullName>
    </submittedName>
</protein>
<proteinExistence type="predicted"/>